<feature type="region of interest" description="Disordered" evidence="1">
    <location>
        <begin position="27"/>
        <end position="61"/>
    </location>
</feature>
<sequence length="206" mass="22247">MQFPVDHAFAWTSRVFMAEGLGTSVSVREGQNSGRARPAPEDGRLDSYGTDCSTPLKGTPGCEPQGRRKFGCATRPGRPRAVETRHRLALPCCRPQRPGSGCRRRNRRLNTRSSVWEKQEEETPALPPAPSPGRTALASPRPLRGPSDGILDVQLFCRAQGRGASPGANNPGSPGRAFGREHWRRRIPGCGSAQPAVDGRLAPAHV</sequence>
<organism evidence="2 3">
    <name type="scientific">Rousettus aegyptiacus</name>
    <name type="common">Egyptian fruit bat</name>
    <name type="synonym">Pteropus aegyptiacus</name>
    <dbReference type="NCBI Taxonomy" id="9407"/>
    <lineage>
        <taxon>Eukaryota</taxon>
        <taxon>Metazoa</taxon>
        <taxon>Chordata</taxon>
        <taxon>Craniata</taxon>
        <taxon>Vertebrata</taxon>
        <taxon>Euteleostomi</taxon>
        <taxon>Mammalia</taxon>
        <taxon>Eutheria</taxon>
        <taxon>Laurasiatheria</taxon>
        <taxon>Chiroptera</taxon>
        <taxon>Yinpterochiroptera</taxon>
        <taxon>Pteropodoidea</taxon>
        <taxon>Pteropodidae</taxon>
        <taxon>Rousettinae</taxon>
        <taxon>Rousettus</taxon>
    </lineage>
</organism>
<gene>
    <name evidence="2" type="ORF">HJG63_011155</name>
</gene>
<keyword evidence="3" id="KW-1185">Reference proteome</keyword>
<dbReference type="EMBL" id="JACASE010000005">
    <property type="protein sequence ID" value="KAF6465732.1"/>
    <property type="molecule type" value="Genomic_DNA"/>
</dbReference>
<feature type="region of interest" description="Disordered" evidence="1">
    <location>
        <begin position="187"/>
        <end position="206"/>
    </location>
</feature>
<protein>
    <submittedName>
        <fullName evidence="2">Uncharacterized protein</fullName>
    </submittedName>
</protein>
<proteinExistence type="predicted"/>
<accession>A0A7J8H1U6</accession>
<dbReference type="Proteomes" id="UP000593571">
    <property type="component" value="Unassembled WGS sequence"/>
</dbReference>
<dbReference type="AlphaFoldDB" id="A0A7J8H1U6"/>
<evidence type="ECO:0000313" key="3">
    <source>
        <dbReference type="Proteomes" id="UP000593571"/>
    </source>
</evidence>
<feature type="region of interest" description="Disordered" evidence="1">
    <location>
        <begin position="94"/>
        <end position="149"/>
    </location>
</feature>
<name>A0A7J8H1U6_ROUAE</name>
<evidence type="ECO:0000256" key="1">
    <source>
        <dbReference type="SAM" id="MobiDB-lite"/>
    </source>
</evidence>
<evidence type="ECO:0000313" key="2">
    <source>
        <dbReference type="EMBL" id="KAF6465732.1"/>
    </source>
</evidence>
<comment type="caution">
    <text evidence="2">The sequence shown here is derived from an EMBL/GenBank/DDBJ whole genome shotgun (WGS) entry which is preliminary data.</text>
</comment>
<reference evidence="2 3" key="1">
    <citation type="journal article" date="2020" name="Nature">
        <title>Six reference-quality genomes reveal evolution of bat adaptations.</title>
        <authorList>
            <person name="Jebb D."/>
            <person name="Huang Z."/>
            <person name="Pippel M."/>
            <person name="Hughes G.M."/>
            <person name="Lavrichenko K."/>
            <person name="Devanna P."/>
            <person name="Winkler S."/>
            <person name="Jermiin L.S."/>
            <person name="Skirmuntt E.C."/>
            <person name="Katzourakis A."/>
            <person name="Burkitt-Gray L."/>
            <person name="Ray D.A."/>
            <person name="Sullivan K.A.M."/>
            <person name="Roscito J.G."/>
            <person name="Kirilenko B.M."/>
            <person name="Davalos L.M."/>
            <person name="Corthals A.P."/>
            <person name="Power M.L."/>
            <person name="Jones G."/>
            <person name="Ransome R.D."/>
            <person name="Dechmann D.K.N."/>
            <person name="Locatelli A.G."/>
            <person name="Puechmaille S.J."/>
            <person name="Fedrigo O."/>
            <person name="Jarvis E.D."/>
            <person name="Hiller M."/>
            <person name="Vernes S.C."/>
            <person name="Myers E.W."/>
            <person name="Teeling E.C."/>
        </authorList>
    </citation>
    <scope>NUCLEOTIDE SEQUENCE [LARGE SCALE GENOMIC DNA]</scope>
    <source>
        <strain evidence="2">MRouAeg1</strain>
        <tissue evidence="2">Muscle</tissue>
    </source>
</reference>